<dbReference type="InterPro" id="IPR003038">
    <property type="entry name" value="DAD/Ost2"/>
</dbReference>
<evidence type="ECO:0000256" key="7">
    <source>
        <dbReference type="ARBA" id="ARBA00023136"/>
    </source>
</evidence>
<keyword evidence="7 8" id="KW-0472">Membrane</keyword>
<dbReference type="PANTHER" id="PTHR10705:SF0">
    <property type="entry name" value="DOLICHYL-DIPHOSPHOOLIGOSACCHARIDE--PROTEIN GLYCOSYLTRANSFERASE SUBUNIT DAD1"/>
    <property type="match status" value="1"/>
</dbReference>
<dbReference type="AlphaFoldDB" id="A0A0F7SXL4"/>
<comment type="function">
    <text evidence="8">Subunit of the oligosaccharyl transferase (OST) complex that catalyzes the initial transfer of a defined glycan (Glc(3)Man(9)GlcNAc(2) in eukaryotes) from the lipid carrier dolichol-pyrophosphate to an asparagine residue within an Asn-X-Ser/Thr consensus motif in nascent polypeptide chains, the first step in protein N-glycosylation. N-glycosylation occurs cotranslationally and the complex associates with the Sec61 complex at the channel-forming translocon complex that mediates protein translocation across the endoplasmic reticulum (ER). All subunits are required for a maximal enzyme activity.</text>
</comment>
<proteinExistence type="inferred from homology"/>
<dbReference type="PANTHER" id="PTHR10705">
    <property type="entry name" value="DOLICHYL-DIPHOSPHOOLIGOSACCHARIDE--PROTEIN GLYCOSYLTRANSFERASE SUBUNIT DAD1"/>
    <property type="match status" value="1"/>
</dbReference>
<protein>
    <recommendedName>
        <fullName evidence="8">Dolichyl-diphosphooligosaccharide--protein glycosyltransferase subunit OST2</fullName>
        <shortName evidence="8">Oligosaccharyl transferase subunit OST2</shortName>
    </recommendedName>
</protein>
<name>A0A0F7SXL4_PHARH</name>
<keyword evidence="5 8" id="KW-0256">Endoplasmic reticulum</keyword>
<evidence type="ECO:0000256" key="4">
    <source>
        <dbReference type="ARBA" id="ARBA00022692"/>
    </source>
</evidence>
<evidence type="ECO:0000313" key="10">
    <source>
        <dbReference type="EMBL" id="CED84898.1"/>
    </source>
</evidence>
<dbReference type="PIRSF" id="PIRSF005588">
    <property type="entry name" value="DAD"/>
    <property type="match status" value="1"/>
</dbReference>
<evidence type="ECO:0000256" key="2">
    <source>
        <dbReference type="ARBA" id="ARBA00004922"/>
    </source>
</evidence>
<comment type="subunit">
    <text evidence="8">Component of the oligosaccharyltransferase (OST) complex.</text>
</comment>
<evidence type="ECO:0000256" key="9">
    <source>
        <dbReference type="SAM" id="MobiDB-lite"/>
    </source>
</evidence>
<sequence length="175" mass="18196">MAPTSVKGLKKAAAQANPKTTGSTSSGSSTSSALSSSVNTLVQSYKRTTPSKVKLIDCFLLFFLLSGVAQFAYCVGVTSFPYNAFLGGFASAAGQFVLLAGLRAQIMASSSTLTPLVSSATSTSPSATSPDTTSIPADLKVNPNSEFQAVSKERAFADFCFASIILHFFVFNFLG</sequence>
<dbReference type="UniPathway" id="UPA00378"/>
<reference evidence="10" key="1">
    <citation type="submission" date="2014-08" db="EMBL/GenBank/DDBJ databases">
        <authorList>
            <person name="Sharma Rahul"/>
            <person name="Thines Marco"/>
        </authorList>
    </citation>
    <scope>NUCLEOTIDE SEQUENCE</scope>
</reference>
<evidence type="ECO:0000256" key="3">
    <source>
        <dbReference type="ARBA" id="ARBA00009386"/>
    </source>
</evidence>
<dbReference type="GO" id="GO:0016740">
    <property type="term" value="F:transferase activity"/>
    <property type="evidence" value="ECO:0007669"/>
    <property type="project" value="UniProtKB-KW"/>
</dbReference>
<feature type="transmembrane region" description="Helical" evidence="8">
    <location>
        <begin position="55"/>
        <end position="78"/>
    </location>
</feature>
<evidence type="ECO:0000256" key="6">
    <source>
        <dbReference type="ARBA" id="ARBA00022989"/>
    </source>
</evidence>
<dbReference type="GO" id="GO:0006487">
    <property type="term" value="P:protein N-linked glycosylation"/>
    <property type="evidence" value="ECO:0007669"/>
    <property type="project" value="TreeGrafter"/>
</dbReference>
<feature type="transmembrane region" description="Helical" evidence="8">
    <location>
        <begin position="155"/>
        <end position="174"/>
    </location>
</feature>
<organism evidence="10">
    <name type="scientific">Phaffia rhodozyma</name>
    <name type="common">Yeast</name>
    <name type="synonym">Xanthophyllomyces dendrorhous</name>
    <dbReference type="NCBI Taxonomy" id="264483"/>
    <lineage>
        <taxon>Eukaryota</taxon>
        <taxon>Fungi</taxon>
        <taxon>Dikarya</taxon>
        <taxon>Basidiomycota</taxon>
        <taxon>Agaricomycotina</taxon>
        <taxon>Tremellomycetes</taxon>
        <taxon>Cystofilobasidiales</taxon>
        <taxon>Mrakiaceae</taxon>
        <taxon>Phaffia</taxon>
    </lineage>
</organism>
<accession>A0A0F7SXL4</accession>
<comment type="similarity">
    <text evidence="3 8">Belongs to the DAD/OST2 family.</text>
</comment>
<feature type="region of interest" description="Disordered" evidence="9">
    <location>
        <begin position="1"/>
        <end position="33"/>
    </location>
</feature>
<keyword evidence="10" id="KW-0808">Transferase</keyword>
<dbReference type="GO" id="GO:0008250">
    <property type="term" value="C:oligosaccharyltransferase complex"/>
    <property type="evidence" value="ECO:0007669"/>
    <property type="project" value="InterPro"/>
</dbReference>
<feature type="compositionally biased region" description="Low complexity" evidence="9">
    <location>
        <begin position="20"/>
        <end position="33"/>
    </location>
</feature>
<evidence type="ECO:0000256" key="1">
    <source>
        <dbReference type="ARBA" id="ARBA00004477"/>
    </source>
</evidence>
<keyword evidence="6 8" id="KW-1133">Transmembrane helix</keyword>
<evidence type="ECO:0000256" key="5">
    <source>
        <dbReference type="ARBA" id="ARBA00022824"/>
    </source>
</evidence>
<comment type="subcellular location">
    <subcellularLocation>
        <location evidence="1 8">Endoplasmic reticulum membrane</location>
        <topology evidence="1 8">Multi-pass membrane protein</topology>
    </subcellularLocation>
</comment>
<keyword evidence="4 8" id="KW-0812">Transmembrane</keyword>
<dbReference type="EMBL" id="LN483166">
    <property type="protein sequence ID" value="CED84898.1"/>
    <property type="molecule type" value="Genomic_DNA"/>
</dbReference>
<evidence type="ECO:0000256" key="8">
    <source>
        <dbReference type="RuleBase" id="RU361136"/>
    </source>
</evidence>
<comment type="pathway">
    <text evidence="2 8">Protein modification; protein glycosylation.</text>
</comment>
<feature type="transmembrane region" description="Helical" evidence="8">
    <location>
        <begin position="84"/>
        <end position="102"/>
    </location>
</feature>
<dbReference type="Pfam" id="PF02109">
    <property type="entry name" value="DAD"/>
    <property type="match status" value="2"/>
</dbReference>